<dbReference type="EMBL" id="JWIR02000071">
    <property type="protein sequence ID" value="KKB35569.1"/>
    <property type="molecule type" value="Genomic_DNA"/>
</dbReference>
<dbReference type="GO" id="GO:0051287">
    <property type="term" value="F:NAD binding"/>
    <property type="evidence" value="ECO:0007669"/>
    <property type="project" value="InterPro"/>
</dbReference>
<keyword evidence="8" id="KW-1185">Reference proteome</keyword>
<dbReference type="PANTHER" id="PTHR42789:SF1">
    <property type="entry name" value="D-ISOMER SPECIFIC 2-HYDROXYACID DEHYDROGENASE FAMILY PROTEIN (AFU_ORTHOLOGUE AFUA_6G10090)"/>
    <property type="match status" value="1"/>
</dbReference>
<evidence type="ECO:0000256" key="1">
    <source>
        <dbReference type="ARBA" id="ARBA00005854"/>
    </source>
</evidence>
<accession>A0A0F5HQE0</accession>
<protein>
    <submittedName>
        <fullName evidence="7">D-3-phosphoglycerate dehydrogenase</fullName>
    </submittedName>
</protein>
<comment type="similarity">
    <text evidence="1 4">Belongs to the D-isomer specific 2-hydroxyacid dehydrogenase family.</text>
</comment>
<dbReference type="PROSITE" id="PS00671">
    <property type="entry name" value="D_2_HYDROXYACID_DH_3"/>
    <property type="match status" value="1"/>
</dbReference>
<evidence type="ECO:0000259" key="5">
    <source>
        <dbReference type="Pfam" id="PF00389"/>
    </source>
</evidence>
<dbReference type="PANTHER" id="PTHR42789">
    <property type="entry name" value="D-ISOMER SPECIFIC 2-HYDROXYACID DEHYDROGENASE FAMILY PROTEIN (AFU_ORTHOLOGUE AFUA_6G10090)"/>
    <property type="match status" value="1"/>
</dbReference>
<keyword evidence="3" id="KW-0520">NAD</keyword>
<dbReference type="SUPFAM" id="SSF51735">
    <property type="entry name" value="NAD(P)-binding Rossmann-fold domains"/>
    <property type="match status" value="1"/>
</dbReference>
<evidence type="ECO:0000256" key="3">
    <source>
        <dbReference type="ARBA" id="ARBA00023027"/>
    </source>
</evidence>
<keyword evidence="2 4" id="KW-0560">Oxidoreductase</keyword>
<dbReference type="GO" id="GO:0016616">
    <property type="term" value="F:oxidoreductase activity, acting on the CH-OH group of donors, NAD or NADP as acceptor"/>
    <property type="evidence" value="ECO:0007669"/>
    <property type="project" value="InterPro"/>
</dbReference>
<organism evidence="7 8">
    <name type="scientific">Bacillus thermotolerans</name>
    <name type="common">Quasibacillus thermotolerans</name>
    <dbReference type="NCBI Taxonomy" id="1221996"/>
    <lineage>
        <taxon>Bacteria</taxon>
        <taxon>Bacillati</taxon>
        <taxon>Bacillota</taxon>
        <taxon>Bacilli</taxon>
        <taxon>Bacillales</taxon>
        <taxon>Bacillaceae</taxon>
        <taxon>Bacillus</taxon>
    </lineage>
</organism>
<feature type="domain" description="D-isomer specific 2-hydroxyacid dehydrogenase NAD-binding" evidence="6">
    <location>
        <begin position="145"/>
        <end position="322"/>
    </location>
</feature>
<dbReference type="InterPro" id="IPR036291">
    <property type="entry name" value="NAD(P)-bd_dom_sf"/>
</dbReference>
<evidence type="ECO:0000313" key="7">
    <source>
        <dbReference type="EMBL" id="KKB35569.1"/>
    </source>
</evidence>
<accession>A0A0F5HS68</accession>
<evidence type="ECO:0000313" key="8">
    <source>
        <dbReference type="Proteomes" id="UP000031563"/>
    </source>
</evidence>
<dbReference type="Pfam" id="PF00389">
    <property type="entry name" value="2-Hacid_dh"/>
    <property type="match status" value="1"/>
</dbReference>
<dbReference type="FunFam" id="3.40.50.720:FF:000203">
    <property type="entry name" value="D-3-phosphoglycerate dehydrogenase (SerA)"/>
    <property type="match status" value="1"/>
</dbReference>
<dbReference type="Pfam" id="PF02826">
    <property type="entry name" value="2-Hacid_dh_C"/>
    <property type="match status" value="1"/>
</dbReference>
<dbReference type="CDD" id="cd12173">
    <property type="entry name" value="PGDH_4"/>
    <property type="match status" value="1"/>
</dbReference>
<gene>
    <name evidence="7" type="ORF">QY95_03422</name>
</gene>
<dbReference type="InterPro" id="IPR006139">
    <property type="entry name" value="D-isomer_2_OHA_DH_cat_dom"/>
</dbReference>
<proteinExistence type="inferred from homology"/>
<dbReference type="AlphaFoldDB" id="A0A0F5HQE0"/>
<evidence type="ECO:0000256" key="2">
    <source>
        <dbReference type="ARBA" id="ARBA00023002"/>
    </source>
</evidence>
<feature type="domain" description="D-isomer specific 2-hydroxyacid dehydrogenase catalytic" evidence="5">
    <location>
        <begin position="41"/>
        <end position="348"/>
    </location>
</feature>
<evidence type="ECO:0000256" key="4">
    <source>
        <dbReference type="RuleBase" id="RU003719"/>
    </source>
</evidence>
<dbReference type="SUPFAM" id="SSF52283">
    <property type="entry name" value="Formate/glycerate dehydrogenase catalytic domain-like"/>
    <property type="match status" value="1"/>
</dbReference>
<dbReference type="Proteomes" id="UP000031563">
    <property type="component" value="Unassembled WGS sequence"/>
</dbReference>
<dbReference type="InterPro" id="IPR006140">
    <property type="entry name" value="D-isomer_DH_NAD-bd"/>
</dbReference>
<evidence type="ECO:0000259" key="6">
    <source>
        <dbReference type="Pfam" id="PF02826"/>
    </source>
</evidence>
<sequence length="353" mass="39330">MTKLEDKKSVTVYNDVKRLFKRMYNSDYKVISGGDELMKILITEIMWKEGIQELQSHGFKVYYDQNLWNKREELLERAAEYDAIIVRNQTRVDQELLDRGTKLKVIGRLGVGLDNISLQEAKEKGVKVIFARHANATSVAEYVMTALLSTKRPLHLANLDIRNGNWDRAKFTGGELYGRTLGLVGLGEISRRVASRASAFGMQVIGYDPFVTDYDYVVSEIRVGLKTDLKDLLKASDYISLHVPLTNDTRHLISKVELQLMKPGSYIINSSRGGIIDEEALLEAVQAGEIAGAFLDVLEQEPIAPDNQLLGCENITLTPHIAGLTEESQVRTSLLVAQEVAKSLNGGVSLCTV</sequence>
<dbReference type="Gene3D" id="3.40.50.720">
    <property type="entry name" value="NAD(P)-binding Rossmann-like Domain"/>
    <property type="match status" value="2"/>
</dbReference>
<reference evidence="7" key="1">
    <citation type="submission" date="2015-02" db="EMBL/GenBank/DDBJ databases">
        <title>Genome Assembly of Bacillaceae bacterium MTCC 8252.</title>
        <authorList>
            <person name="Verma A."/>
            <person name="Khatri I."/>
            <person name="Mual P."/>
            <person name="Subramanian S."/>
            <person name="Krishnamurthi S."/>
        </authorList>
    </citation>
    <scope>NUCLEOTIDE SEQUENCE [LARGE SCALE GENOMIC DNA]</scope>
    <source>
        <strain evidence="7">MTCC 8252</strain>
    </source>
</reference>
<name>A0A0F5HQE0_BACTR</name>
<dbReference type="RefSeq" id="WP_315849924.1">
    <property type="nucleotide sequence ID" value="NZ_JWIR02000071.1"/>
</dbReference>
<dbReference type="InterPro" id="IPR050857">
    <property type="entry name" value="D-2-hydroxyacid_DH"/>
</dbReference>
<dbReference type="InterPro" id="IPR029753">
    <property type="entry name" value="D-isomer_DH_CS"/>
</dbReference>
<comment type="caution">
    <text evidence="7">The sequence shown here is derived from an EMBL/GenBank/DDBJ whole genome shotgun (WGS) entry which is preliminary data.</text>
</comment>
<dbReference type="STRING" id="1221996.QY95_03422"/>